<dbReference type="EMBL" id="MEZX01000002">
    <property type="protein sequence ID" value="OGD64650.1"/>
    <property type="molecule type" value="Genomic_DNA"/>
</dbReference>
<accession>A0A1F5EBH9</accession>
<dbReference type="Gene3D" id="1.20.58.1460">
    <property type="match status" value="1"/>
</dbReference>
<sequence length="245" mass="28701">MRTNSDLILTYIAFCLKEDRFKFSYQSLSNALSETVGKQHSIRTLRKEFSKLKHDGFVGISTRYRKQHPVVTQKGRLRIAPRLAYKAYGPWDGKWRLVITDVPEKEKKYRIQLLSALKELGFEKLRDGVYISPHSLFAPIRRLTSDLGIQQFTTLLETDDIDQEKHKAERIWQLDEINDCYKQFSTDVRKAKKRSSPHWPLTAKELEAQFASIYHDDPHLPTELLPADWHGDRAYKIYRSLVGSY</sequence>
<evidence type="ECO:0000259" key="2">
    <source>
        <dbReference type="Pfam" id="PF20803"/>
    </source>
</evidence>
<evidence type="ECO:0000259" key="1">
    <source>
        <dbReference type="Pfam" id="PF08223"/>
    </source>
</evidence>
<organism evidence="3 4">
    <name type="scientific">Candidatus Berkelbacteria bacterium RIFCSPLOWO2_01_FULL_50_28</name>
    <dbReference type="NCBI Taxonomy" id="1797471"/>
    <lineage>
        <taxon>Bacteria</taxon>
        <taxon>Candidatus Berkelbacteria</taxon>
    </lineage>
</organism>
<dbReference type="Gene3D" id="3.30.70.2650">
    <property type="match status" value="1"/>
</dbReference>
<dbReference type="Proteomes" id="UP000177481">
    <property type="component" value="Unassembled WGS sequence"/>
</dbReference>
<dbReference type="PANTHER" id="PTHR30319:SF1">
    <property type="entry name" value="TRANSCRIPTIONAL REPRESSOR PAAX"/>
    <property type="match status" value="1"/>
</dbReference>
<dbReference type="Pfam" id="PF20803">
    <property type="entry name" value="PaaX_M"/>
    <property type="match status" value="1"/>
</dbReference>
<evidence type="ECO:0000313" key="4">
    <source>
        <dbReference type="Proteomes" id="UP000177481"/>
    </source>
</evidence>
<dbReference type="Pfam" id="PF08223">
    <property type="entry name" value="PaaX_C"/>
    <property type="match status" value="1"/>
</dbReference>
<reference evidence="3 4" key="1">
    <citation type="journal article" date="2016" name="Nat. Commun.">
        <title>Thousands of microbial genomes shed light on interconnected biogeochemical processes in an aquifer system.</title>
        <authorList>
            <person name="Anantharaman K."/>
            <person name="Brown C.T."/>
            <person name="Hug L.A."/>
            <person name="Sharon I."/>
            <person name="Castelle C.J."/>
            <person name="Probst A.J."/>
            <person name="Thomas B.C."/>
            <person name="Singh A."/>
            <person name="Wilkins M.J."/>
            <person name="Karaoz U."/>
            <person name="Brodie E.L."/>
            <person name="Williams K.H."/>
            <person name="Hubbard S.S."/>
            <person name="Banfield J.F."/>
        </authorList>
    </citation>
    <scope>NUCLEOTIDE SEQUENCE [LARGE SCALE GENOMIC DNA]</scope>
</reference>
<feature type="domain" description="Transcriptional repressor PaaX-like C-terminal" evidence="1">
    <location>
        <begin position="172"/>
        <end position="242"/>
    </location>
</feature>
<dbReference type="PIRSF" id="PIRSF020623">
    <property type="entry name" value="PaaX"/>
    <property type="match status" value="1"/>
</dbReference>
<dbReference type="InterPro" id="IPR011965">
    <property type="entry name" value="PaaX_trns_reg"/>
</dbReference>
<protein>
    <submittedName>
        <fullName evidence="3">Uncharacterized protein</fullName>
    </submittedName>
</protein>
<dbReference type="AlphaFoldDB" id="A0A1F5EBH9"/>
<dbReference type="InterPro" id="IPR013225">
    <property type="entry name" value="PaaX_C"/>
</dbReference>
<name>A0A1F5EBH9_9BACT</name>
<dbReference type="PANTHER" id="PTHR30319">
    <property type="entry name" value="PHENYLACETIC ACID REGULATOR-RELATED TRANSCRIPTIONAL REPRESSOR"/>
    <property type="match status" value="1"/>
</dbReference>
<feature type="domain" description="Transcriptional repressor PaaX-like central Cas2-like" evidence="2">
    <location>
        <begin position="90"/>
        <end position="166"/>
    </location>
</feature>
<dbReference type="STRING" id="1797471.A3A71_01180"/>
<dbReference type="GO" id="GO:0006351">
    <property type="term" value="P:DNA-templated transcription"/>
    <property type="evidence" value="ECO:0007669"/>
    <property type="project" value="InterPro"/>
</dbReference>
<comment type="caution">
    <text evidence="3">The sequence shown here is derived from an EMBL/GenBank/DDBJ whole genome shotgun (WGS) entry which is preliminary data.</text>
</comment>
<dbReference type="InterPro" id="IPR048846">
    <property type="entry name" value="PaaX-like_central"/>
</dbReference>
<evidence type="ECO:0000313" key="3">
    <source>
        <dbReference type="EMBL" id="OGD64650.1"/>
    </source>
</evidence>
<gene>
    <name evidence="3" type="ORF">A3A71_01180</name>
</gene>
<proteinExistence type="predicted"/>